<dbReference type="AlphaFoldDB" id="A0A7W9GXV8"/>
<gene>
    <name evidence="2" type="ORF">HD601_006236</name>
</gene>
<name>A0A7W9GXV8_9ACTN</name>
<reference evidence="2 3" key="1">
    <citation type="submission" date="2020-08" db="EMBL/GenBank/DDBJ databases">
        <title>Sequencing the genomes of 1000 actinobacteria strains.</title>
        <authorList>
            <person name="Klenk H.-P."/>
        </authorList>
    </citation>
    <scope>NUCLEOTIDE SEQUENCE [LARGE SCALE GENOMIC DNA]</scope>
    <source>
        <strain evidence="2 3">DSM 102122</strain>
    </source>
</reference>
<dbReference type="SUPFAM" id="SSF54427">
    <property type="entry name" value="NTF2-like"/>
    <property type="match status" value="1"/>
</dbReference>
<evidence type="ECO:0000313" key="3">
    <source>
        <dbReference type="Proteomes" id="UP000542813"/>
    </source>
</evidence>
<keyword evidence="2" id="KW-0413">Isomerase</keyword>
<accession>A0A7W9GXV8</accession>
<dbReference type="GO" id="GO:0016853">
    <property type="term" value="F:isomerase activity"/>
    <property type="evidence" value="ECO:0007669"/>
    <property type="project" value="UniProtKB-KW"/>
</dbReference>
<dbReference type="InterPro" id="IPR037401">
    <property type="entry name" value="SnoaL-like"/>
</dbReference>
<feature type="domain" description="SnoaL-like" evidence="1">
    <location>
        <begin position="38"/>
        <end position="134"/>
    </location>
</feature>
<protein>
    <submittedName>
        <fullName evidence="2">Ketosteroid isomerase-like protein</fullName>
    </submittedName>
</protein>
<keyword evidence="3" id="KW-1185">Reference proteome</keyword>
<dbReference type="Gene3D" id="3.10.450.50">
    <property type="match status" value="1"/>
</dbReference>
<dbReference type="EMBL" id="JACHMM010000001">
    <property type="protein sequence ID" value="MBB5791661.1"/>
    <property type="molecule type" value="Genomic_DNA"/>
</dbReference>
<comment type="caution">
    <text evidence="2">The sequence shown here is derived from an EMBL/GenBank/DDBJ whole genome shotgun (WGS) entry which is preliminary data.</text>
</comment>
<organism evidence="2 3">
    <name type="scientific">Jiangella mangrovi</name>
    <dbReference type="NCBI Taxonomy" id="1524084"/>
    <lineage>
        <taxon>Bacteria</taxon>
        <taxon>Bacillati</taxon>
        <taxon>Actinomycetota</taxon>
        <taxon>Actinomycetes</taxon>
        <taxon>Jiangellales</taxon>
        <taxon>Jiangellaceae</taxon>
        <taxon>Jiangella</taxon>
    </lineage>
</organism>
<dbReference type="InterPro" id="IPR032710">
    <property type="entry name" value="NTF2-like_dom_sf"/>
</dbReference>
<dbReference type="Proteomes" id="UP000542813">
    <property type="component" value="Unassembled WGS sequence"/>
</dbReference>
<proteinExistence type="predicted"/>
<evidence type="ECO:0000259" key="1">
    <source>
        <dbReference type="Pfam" id="PF12680"/>
    </source>
</evidence>
<evidence type="ECO:0000313" key="2">
    <source>
        <dbReference type="EMBL" id="MBB5791661.1"/>
    </source>
</evidence>
<sequence length="153" mass="16810">MTENDIVGLARKACSHLEARYQDGQAGITPPRPLDYHPLIDMFAEDGVFKVPCPPGTPVFGGEFRGKDAIKKLFLEDDPDLIEGLVVEKPLEYFCNGDRVVVLTSYAYTIKKTGAIAKGKDIALVLDFADGRISVATEIQDLSEWADAYSQND</sequence>
<dbReference type="RefSeq" id="WP_184828598.1">
    <property type="nucleotide sequence ID" value="NZ_JACHMM010000001.1"/>
</dbReference>
<dbReference type="Pfam" id="PF12680">
    <property type="entry name" value="SnoaL_2"/>
    <property type="match status" value="1"/>
</dbReference>